<keyword evidence="5" id="KW-1185">Reference proteome</keyword>
<dbReference type="Gene3D" id="3.30.565.10">
    <property type="entry name" value="Histidine kinase-like ATPase, C-terminal domain"/>
    <property type="match status" value="1"/>
</dbReference>
<dbReference type="InterPro" id="IPR036890">
    <property type="entry name" value="HATPase_C_sf"/>
</dbReference>
<proteinExistence type="predicted"/>
<accession>A0A517NPU7</accession>
<feature type="domain" description="Response regulatory" evidence="3">
    <location>
        <begin position="6"/>
        <end position="120"/>
    </location>
</feature>
<dbReference type="Proteomes" id="UP000319817">
    <property type="component" value="Chromosome"/>
</dbReference>
<dbReference type="CDD" id="cd16936">
    <property type="entry name" value="HATPase_RsbW-like"/>
    <property type="match status" value="1"/>
</dbReference>
<dbReference type="AlphaFoldDB" id="A0A517NPU7"/>
<reference evidence="4 5" key="1">
    <citation type="submission" date="2019-02" db="EMBL/GenBank/DDBJ databases">
        <title>Deep-cultivation of Planctomycetes and their phenomic and genomic characterization uncovers novel biology.</title>
        <authorList>
            <person name="Wiegand S."/>
            <person name="Jogler M."/>
            <person name="Boedeker C."/>
            <person name="Pinto D."/>
            <person name="Vollmers J."/>
            <person name="Rivas-Marin E."/>
            <person name="Kohn T."/>
            <person name="Peeters S.H."/>
            <person name="Heuer A."/>
            <person name="Rast P."/>
            <person name="Oberbeckmann S."/>
            <person name="Bunk B."/>
            <person name="Jeske O."/>
            <person name="Meyerdierks A."/>
            <person name="Storesund J.E."/>
            <person name="Kallscheuer N."/>
            <person name="Luecker S."/>
            <person name="Lage O.M."/>
            <person name="Pohl T."/>
            <person name="Merkel B.J."/>
            <person name="Hornburger P."/>
            <person name="Mueller R.-W."/>
            <person name="Bruemmer F."/>
            <person name="Labrenz M."/>
            <person name="Spormann A.M."/>
            <person name="Op den Camp H."/>
            <person name="Overmann J."/>
            <person name="Amann R."/>
            <person name="Jetten M.S.M."/>
            <person name="Mascher T."/>
            <person name="Medema M.H."/>
            <person name="Devos D.P."/>
            <person name="Kaster A.-K."/>
            <person name="Ovreas L."/>
            <person name="Rohde M."/>
            <person name="Galperin M.Y."/>
            <person name="Jogler C."/>
        </authorList>
    </citation>
    <scope>NUCLEOTIDE SEQUENCE [LARGE SCALE GENOMIC DNA]</scope>
    <source>
        <strain evidence="4 5">K23_9</strain>
    </source>
</reference>
<dbReference type="Pfam" id="PF13581">
    <property type="entry name" value="HATPase_c_2"/>
    <property type="match status" value="1"/>
</dbReference>
<dbReference type="PROSITE" id="PS50110">
    <property type="entry name" value="RESPONSE_REGULATORY"/>
    <property type="match status" value="1"/>
</dbReference>
<name>A0A517NPU7_9BACT</name>
<dbReference type="CDD" id="cd00156">
    <property type="entry name" value="REC"/>
    <property type="match status" value="1"/>
</dbReference>
<dbReference type="InterPro" id="IPR050595">
    <property type="entry name" value="Bact_response_regulator"/>
</dbReference>
<evidence type="ECO:0000256" key="1">
    <source>
        <dbReference type="ARBA" id="ARBA00022553"/>
    </source>
</evidence>
<dbReference type="PANTHER" id="PTHR44591">
    <property type="entry name" value="STRESS RESPONSE REGULATOR PROTEIN 1"/>
    <property type="match status" value="1"/>
</dbReference>
<evidence type="ECO:0000313" key="5">
    <source>
        <dbReference type="Proteomes" id="UP000319817"/>
    </source>
</evidence>
<evidence type="ECO:0000256" key="2">
    <source>
        <dbReference type="PROSITE-ProRule" id="PRU00169"/>
    </source>
</evidence>
<dbReference type="Pfam" id="PF00072">
    <property type="entry name" value="Response_reg"/>
    <property type="match status" value="1"/>
</dbReference>
<dbReference type="InterPro" id="IPR003594">
    <property type="entry name" value="HATPase_dom"/>
</dbReference>
<feature type="modified residue" description="4-aspartylphosphate" evidence="2">
    <location>
        <position position="55"/>
    </location>
</feature>
<dbReference type="InterPro" id="IPR001789">
    <property type="entry name" value="Sig_transdc_resp-reg_receiver"/>
</dbReference>
<dbReference type="SUPFAM" id="SSF52172">
    <property type="entry name" value="CheY-like"/>
    <property type="match status" value="1"/>
</dbReference>
<dbReference type="PANTHER" id="PTHR44591:SF3">
    <property type="entry name" value="RESPONSE REGULATORY DOMAIN-CONTAINING PROTEIN"/>
    <property type="match status" value="1"/>
</dbReference>
<dbReference type="Gene3D" id="3.40.50.2300">
    <property type="match status" value="1"/>
</dbReference>
<dbReference type="SMART" id="SM00448">
    <property type="entry name" value="REC"/>
    <property type="match status" value="1"/>
</dbReference>
<dbReference type="RefSeq" id="WP_145416659.1">
    <property type="nucleotide sequence ID" value="NZ_CP036526.1"/>
</dbReference>
<evidence type="ECO:0000313" key="4">
    <source>
        <dbReference type="EMBL" id="QDT09151.1"/>
    </source>
</evidence>
<evidence type="ECO:0000259" key="3">
    <source>
        <dbReference type="PROSITE" id="PS50110"/>
    </source>
</evidence>
<dbReference type="InterPro" id="IPR011006">
    <property type="entry name" value="CheY-like_superfamily"/>
</dbReference>
<dbReference type="OrthoDB" id="9770645at2"/>
<gene>
    <name evidence="4" type="primary">phoP_2</name>
    <name evidence="4" type="ORF">K239x_10960</name>
</gene>
<sequence>MPASDKVLVVDDSPTQRELLKILLEENDFQVQTAANGEEALKSALADPPIIVITDLQMPGMDGLELTEQLKMQLPLVPVVLTTSQGSEEIAAAALQRGAASYVPKRDLARALAPTIRQVLSLIHGNLEIRSVLPYTTAMTLELRVENDDSLVPGVIARLEQAARELELFDESEWMQVAMALGESLLNAMIHGNLEVSSELREKDDGQAYIKMIGQRRSESPYCDRRVLVRLDATKDVAEFLIRDEGPGFDASALGDPTDPENLESVGGRGLLLINAFMDSVQHNETGNEIMMVKSKPEAVQA</sequence>
<dbReference type="GO" id="GO:0000160">
    <property type="term" value="P:phosphorelay signal transduction system"/>
    <property type="evidence" value="ECO:0007669"/>
    <property type="project" value="InterPro"/>
</dbReference>
<organism evidence="4 5">
    <name type="scientific">Stieleria marina</name>
    <dbReference type="NCBI Taxonomy" id="1930275"/>
    <lineage>
        <taxon>Bacteria</taxon>
        <taxon>Pseudomonadati</taxon>
        <taxon>Planctomycetota</taxon>
        <taxon>Planctomycetia</taxon>
        <taxon>Pirellulales</taxon>
        <taxon>Pirellulaceae</taxon>
        <taxon>Stieleria</taxon>
    </lineage>
</organism>
<protein>
    <submittedName>
        <fullName evidence="4">Alkaline phosphatase synthesis transcriptional regulatory protein PhoP</fullName>
    </submittedName>
</protein>
<keyword evidence="1 2" id="KW-0597">Phosphoprotein</keyword>
<dbReference type="EMBL" id="CP036526">
    <property type="protein sequence ID" value="QDT09151.1"/>
    <property type="molecule type" value="Genomic_DNA"/>
</dbReference>